<reference evidence="3" key="1">
    <citation type="submission" date="2021-01" db="EMBL/GenBank/DDBJ databases">
        <title>Caligus Genome Assembly.</title>
        <authorList>
            <person name="Gallardo-Escarate C."/>
        </authorList>
    </citation>
    <scope>NUCLEOTIDE SEQUENCE [LARGE SCALE GENOMIC DNA]</scope>
</reference>
<accession>A0A7T8GW88</accession>
<evidence type="ECO:0000313" key="3">
    <source>
        <dbReference type="Proteomes" id="UP000595437"/>
    </source>
</evidence>
<proteinExistence type="predicted"/>
<feature type="compositionally biased region" description="Basic and acidic residues" evidence="1">
    <location>
        <begin position="38"/>
        <end position="62"/>
    </location>
</feature>
<dbReference type="AlphaFoldDB" id="A0A7T8GW88"/>
<keyword evidence="3" id="KW-1185">Reference proteome</keyword>
<sequence>ELEFSDQDEFSLEGPREIRVRPPPGFQDDLKLIGSKFDPVESMEKRNNPEISQMKKDEEPHRQNLQSSITPNPFRNPFNPFGLPNLNPTVSATPGLSSFNPLGSFTPDQLRQLALFQYFNNPFGLAGLGAFGQQAQQQQQAAAAPKPVPIIKTETIYETNTLPIIMGNKQIFTTLTRAVGITTLTEYEKSAPLKSSAHLPNINPFQPQGNLGYTVTSSAVIHETTVPSLVTKELKIIFRNTPTVTKLTSSTMVSTLVTSYVTKTVPIGGGATINPLAAFLG</sequence>
<feature type="compositionally biased region" description="Low complexity" evidence="1">
    <location>
        <begin position="71"/>
        <end position="80"/>
    </location>
</feature>
<feature type="compositionally biased region" description="Acidic residues" evidence="1">
    <location>
        <begin position="1"/>
        <end position="11"/>
    </location>
</feature>
<evidence type="ECO:0000313" key="2">
    <source>
        <dbReference type="EMBL" id="QQP38646.1"/>
    </source>
</evidence>
<dbReference type="Proteomes" id="UP000595437">
    <property type="component" value="Chromosome 13"/>
</dbReference>
<dbReference type="EMBL" id="CP045902">
    <property type="protein sequence ID" value="QQP38646.1"/>
    <property type="molecule type" value="Genomic_DNA"/>
</dbReference>
<dbReference type="OrthoDB" id="6430068at2759"/>
<protein>
    <submittedName>
        <fullName evidence="2">Uncharacterized protein</fullName>
    </submittedName>
</protein>
<gene>
    <name evidence="2" type="ORF">FKW44_019274</name>
</gene>
<organism evidence="2 3">
    <name type="scientific">Caligus rogercresseyi</name>
    <name type="common">Sea louse</name>
    <dbReference type="NCBI Taxonomy" id="217165"/>
    <lineage>
        <taxon>Eukaryota</taxon>
        <taxon>Metazoa</taxon>
        <taxon>Ecdysozoa</taxon>
        <taxon>Arthropoda</taxon>
        <taxon>Crustacea</taxon>
        <taxon>Multicrustacea</taxon>
        <taxon>Hexanauplia</taxon>
        <taxon>Copepoda</taxon>
        <taxon>Siphonostomatoida</taxon>
        <taxon>Caligidae</taxon>
        <taxon>Caligus</taxon>
    </lineage>
</organism>
<name>A0A7T8GW88_CALRO</name>
<feature type="region of interest" description="Disordered" evidence="1">
    <location>
        <begin position="1"/>
        <end position="80"/>
    </location>
</feature>
<evidence type="ECO:0000256" key="1">
    <source>
        <dbReference type="SAM" id="MobiDB-lite"/>
    </source>
</evidence>
<feature type="non-terminal residue" evidence="2">
    <location>
        <position position="1"/>
    </location>
</feature>